<proteinExistence type="inferred from homology"/>
<keyword evidence="10 11" id="KW-0472">Membrane</keyword>
<dbReference type="PANTHER" id="PTHR33909:SF1">
    <property type="entry name" value="SEC TRANSLOCON ACCESSORY COMPLEX SUBUNIT YAJC"/>
    <property type="match status" value="1"/>
</dbReference>
<dbReference type="RefSeq" id="WP_379056864.1">
    <property type="nucleotide sequence ID" value="NZ_JBHTKB010000001.1"/>
</dbReference>
<feature type="transmembrane region" description="Helical" evidence="11">
    <location>
        <begin position="16"/>
        <end position="34"/>
    </location>
</feature>
<keyword evidence="8 11" id="KW-1133">Transmembrane helix</keyword>
<evidence type="ECO:0000256" key="9">
    <source>
        <dbReference type="ARBA" id="ARBA00023010"/>
    </source>
</evidence>
<dbReference type="PANTHER" id="PTHR33909">
    <property type="entry name" value="SEC TRANSLOCON ACCESSORY COMPLEX SUBUNIT YAJC"/>
    <property type="match status" value="1"/>
</dbReference>
<evidence type="ECO:0000313" key="12">
    <source>
        <dbReference type="EMBL" id="MFD0913486.1"/>
    </source>
</evidence>
<accession>A0ABW3F4Y3</accession>
<keyword evidence="7" id="KW-0653">Protein transport</keyword>
<evidence type="ECO:0000256" key="2">
    <source>
        <dbReference type="ARBA" id="ARBA00006742"/>
    </source>
</evidence>
<dbReference type="PRINTS" id="PR01853">
    <property type="entry name" value="YAJCTRNLCASE"/>
</dbReference>
<dbReference type="EMBL" id="JBHTKB010000001">
    <property type="protein sequence ID" value="MFD0913486.1"/>
    <property type="molecule type" value="Genomic_DNA"/>
</dbReference>
<sequence length="104" mass="11139">MLISNAYAASATTSDIMSFVPMIVIFVLFYFMLIRPQVKQAKQHKAMLEALKAGDEVATTGGIVGKVTKVGDSFISIEIAASTVVNVQKHTVQTLLPPGTIKSI</sequence>
<evidence type="ECO:0000256" key="8">
    <source>
        <dbReference type="ARBA" id="ARBA00022989"/>
    </source>
</evidence>
<comment type="subcellular location">
    <subcellularLocation>
        <location evidence="1">Cell membrane</location>
        <topology evidence="1">Single-pass membrane protein</topology>
    </subcellularLocation>
</comment>
<dbReference type="NCBIfam" id="TIGR00739">
    <property type="entry name" value="yajC"/>
    <property type="match status" value="1"/>
</dbReference>
<evidence type="ECO:0000313" key="13">
    <source>
        <dbReference type="Proteomes" id="UP001597128"/>
    </source>
</evidence>
<evidence type="ECO:0000256" key="7">
    <source>
        <dbReference type="ARBA" id="ARBA00022927"/>
    </source>
</evidence>
<evidence type="ECO:0000256" key="11">
    <source>
        <dbReference type="SAM" id="Phobius"/>
    </source>
</evidence>
<protein>
    <recommendedName>
        <fullName evidence="3">Sec translocon accessory complex subunit YajC</fullName>
    </recommendedName>
</protein>
<evidence type="ECO:0000256" key="1">
    <source>
        <dbReference type="ARBA" id="ARBA00004162"/>
    </source>
</evidence>
<comment type="similarity">
    <text evidence="2">Belongs to the YajC family.</text>
</comment>
<dbReference type="Pfam" id="PF02699">
    <property type="entry name" value="YajC"/>
    <property type="match status" value="1"/>
</dbReference>
<comment type="caution">
    <text evidence="12">The sequence shown here is derived from an EMBL/GenBank/DDBJ whole genome shotgun (WGS) entry which is preliminary data.</text>
</comment>
<keyword evidence="13" id="KW-1185">Reference proteome</keyword>
<name>A0ABW3F4Y3_9PROT</name>
<keyword evidence="5" id="KW-1003">Cell membrane</keyword>
<dbReference type="SMART" id="SM01323">
    <property type="entry name" value="YajC"/>
    <property type="match status" value="1"/>
</dbReference>
<gene>
    <name evidence="12" type="primary">yajC</name>
    <name evidence="12" type="ORF">ACFQ1Z_08005</name>
</gene>
<keyword evidence="4" id="KW-0813">Transport</keyword>
<organism evidence="12 13">
    <name type="scientific">Methylophilus luteus</name>
    <dbReference type="NCBI Taxonomy" id="640108"/>
    <lineage>
        <taxon>Bacteria</taxon>
        <taxon>Pseudomonadati</taxon>
        <taxon>Pseudomonadota</taxon>
        <taxon>Betaproteobacteria</taxon>
        <taxon>Nitrosomonadales</taxon>
        <taxon>Methylophilaceae</taxon>
        <taxon>Methylophilus</taxon>
    </lineage>
</organism>
<keyword evidence="9" id="KW-0811">Translocation</keyword>
<evidence type="ECO:0000256" key="10">
    <source>
        <dbReference type="ARBA" id="ARBA00023136"/>
    </source>
</evidence>
<evidence type="ECO:0000256" key="5">
    <source>
        <dbReference type="ARBA" id="ARBA00022475"/>
    </source>
</evidence>
<dbReference type="Proteomes" id="UP001597128">
    <property type="component" value="Unassembled WGS sequence"/>
</dbReference>
<evidence type="ECO:0000256" key="3">
    <source>
        <dbReference type="ARBA" id="ARBA00014962"/>
    </source>
</evidence>
<dbReference type="InterPro" id="IPR003849">
    <property type="entry name" value="Preprotein_translocase_YajC"/>
</dbReference>
<keyword evidence="6 11" id="KW-0812">Transmembrane</keyword>
<reference evidence="13" key="1">
    <citation type="journal article" date="2019" name="Int. J. Syst. Evol. Microbiol.">
        <title>The Global Catalogue of Microorganisms (GCM) 10K type strain sequencing project: providing services to taxonomists for standard genome sequencing and annotation.</title>
        <authorList>
            <consortium name="The Broad Institute Genomics Platform"/>
            <consortium name="The Broad Institute Genome Sequencing Center for Infectious Disease"/>
            <person name="Wu L."/>
            <person name="Ma J."/>
        </authorList>
    </citation>
    <scope>NUCLEOTIDE SEQUENCE [LARGE SCALE GENOMIC DNA]</scope>
    <source>
        <strain evidence="13">CCUG 58412</strain>
    </source>
</reference>
<evidence type="ECO:0000256" key="4">
    <source>
        <dbReference type="ARBA" id="ARBA00022448"/>
    </source>
</evidence>
<evidence type="ECO:0000256" key="6">
    <source>
        <dbReference type="ARBA" id="ARBA00022692"/>
    </source>
</evidence>